<dbReference type="CDD" id="cd13179">
    <property type="entry name" value="RanBD_RanBP1"/>
    <property type="match status" value="4"/>
</dbReference>
<comment type="caution">
    <text evidence="4">The sequence shown here is derived from an EMBL/GenBank/DDBJ whole genome shotgun (WGS) entry which is preliminary data.</text>
</comment>
<feature type="domain" description="WH1" evidence="3">
    <location>
        <begin position="243"/>
        <end position="363"/>
    </location>
</feature>
<evidence type="ECO:0000259" key="2">
    <source>
        <dbReference type="PROSITE" id="PS50196"/>
    </source>
</evidence>
<feature type="domain" description="RanBD1" evidence="2">
    <location>
        <begin position="228"/>
        <end position="365"/>
    </location>
</feature>
<feature type="domain" description="WH1" evidence="3">
    <location>
        <begin position="509"/>
        <end position="629"/>
    </location>
</feature>
<name>A0ABN9UU40_9DINO</name>
<evidence type="ECO:0000259" key="3">
    <source>
        <dbReference type="PROSITE" id="PS50229"/>
    </source>
</evidence>
<feature type="region of interest" description="Disordered" evidence="1">
    <location>
        <begin position="898"/>
        <end position="922"/>
    </location>
</feature>
<dbReference type="InterPro" id="IPR045255">
    <property type="entry name" value="RanBP1-like"/>
</dbReference>
<dbReference type="Gene3D" id="2.30.29.30">
    <property type="entry name" value="Pleckstrin-homology domain (PH domain)/Phosphotyrosine-binding domain (PTB)"/>
    <property type="match status" value="5"/>
</dbReference>
<feature type="region of interest" description="Disordered" evidence="1">
    <location>
        <begin position="1365"/>
        <end position="1401"/>
    </location>
</feature>
<dbReference type="PANTHER" id="PTHR23138">
    <property type="entry name" value="RAN BINDING PROTEIN"/>
    <property type="match status" value="1"/>
</dbReference>
<feature type="region of interest" description="Disordered" evidence="1">
    <location>
        <begin position="632"/>
        <end position="655"/>
    </location>
</feature>
<dbReference type="PROSITE" id="PS50196">
    <property type="entry name" value="RANBD1"/>
    <property type="match status" value="5"/>
</dbReference>
<feature type="domain" description="RanBD1" evidence="2">
    <location>
        <begin position="992"/>
        <end position="1129"/>
    </location>
</feature>
<feature type="compositionally biased region" description="Basic and acidic residues" evidence="1">
    <location>
        <begin position="1642"/>
        <end position="1665"/>
    </location>
</feature>
<feature type="region of interest" description="Disordered" evidence="1">
    <location>
        <begin position="366"/>
        <end position="389"/>
    </location>
</feature>
<dbReference type="PANTHER" id="PTHR23138:SF87">
    <property type="entry name" value="E3 SUMO-PROTEIN LIGASE RANBP2"/>
    <property type="match status" value="1"/>
</dbReference>
<feature type="region of interest" description="Disordered" evidence="1">
    <location>
        <begin position="1135"/>
        <end position="1171"/>
    </location>
</feature>
<dbReference type="SUPFAM" id="SSF50729">
    <property type="entry name" value="PH domain-like"/>
    <property type="match status" value="5"/>
</dbReference>
<feature type="compositionally biased region" description="Gly residues" evidence="1">
    <location>
        <begin position="720"/>
        <end position="729"/>
    </location>
</feature>
<evidence type="ECO:0008006" key="6">
    <source>
        <dbReference type="Google" id="ProtNLM"/>
    </source>
</evidence>
<sequence>RGGADCDLKPNAGSEKCWVWLAEDFSDEEHGAYEQFALKFGKAELASAFKEAFDSAKELNSKVPGFVVEGGKFVAQANVAKAEDAASGPSPAPDAVINPFSGMSIFGNSAPSESLFGNAFAGPAASGLFASSAASSGGLFGGSSGNPQTGGLFSSISGSVFSSNGSSGGGLFGTAATSGSLFSQPAQNGGGIFGGGSALPATTQPAADGDGGDDGEYVQEEEVTTVEGWTPSITLEVKESVEMGTEQEDEIYSQRSKLYRFVDGEWKERGLGDAKLLKHKDTGKVRFLLRQEKTMKIVANHIVIEHDVYCRLEKNADSDKIWVWSALDWADEEQSAEKFGLKFGNVEVAGKFKDAFENAKQINAKAGGTSSAKAPSDEPAPPVSGGGAASGSGLFASSAASSGGLFGGSSSNPQTGGLFSSISGSVFSSNGSSGGGLFGTAATSGSLFSQPAQNGGGIFGGGAAQPAPTQPAGGGDGGDDGEYVQEEEVTTVEGWTPSITLEVKESVEMGTEQEDEIYSQRSKLYRFVDGEWKERGLGDAKLLKHKDTGKVRFLLRQEKTMKIVANHIVIEHDVYCRLEKNADSDKIWVWSALDWADEEQSAEKFGLKFGNVEVAGKFKDAFENAKQINAKAGGTSSAKASSDEPAPPVSSGGAASGSGLFASSAASSGGLFGGSSGNPQTGGLFSSISGSVFSSNGSSGGGLFGTAATSGSLFSQPAQNGGGIFGGGAAQPAPTQPAGGGDGGDDGEYVQEEEVTTVEGWTPSITLEVKESVEMGTEQEDEIYSQRSKLYRFVDGEWKERGLGDAKLLKHKDTGKVRFLLRQEKTMKIVANHIVIEHDVYCRLEKNADSDKIWVWSALDWADEEQSAEKFGLKFGNVEVAGKFKDAFENAKQINAKAGGTSSAKASSDEPAPPVSGGGAASGSGLFASSAASSGGLFGGSSGTPQTGGLFSSLATSTGSALAGGGQSAAGAAPAADEDEEVVEEEVTTIPGWAPSVNLEVLDQITTGEEEEEEIYSQRSKLYRFRDGEWKERGLGDAKLLKHKTSSKVRFMLRQEKTMKIVANHFALAVGPLCDLQPNMGSEKCWQWMAQDYSEDEPVVEQFGLKFGSAELAGAFKEAFDGAKEQNLKVKEFADKAAGTPREPAAKKEEPKPQPASLFGGASGGAPAGTNPLVGLRSPPEVSCTPAASSGSGLFGGLGSGGGAAPSTSGSLFGGAATTGGGSLLGGPAATGGSLFGGAASSGSLFGGAASSGSLFGGAASSGSLFGGAASSGSLFGGAASSGSLFGGSASSGSLFGGAASSGSLFGGAASSGSLFGGSASSSGGLFGSSAPSGSLFGGSASSGSLFGSSASSGAAAGAAMALGATPKAAPAPPKQSPAPEVDKGGAQKESTTGKTGGKSPLELMAEQQQKDNWRCDGCYLQYPTSLYECGVCEIARPGYEDRAAEEKAKKQQGSQSAAAAFLGTGQATTTAPAPAPAPPASSGAPLFGFATGAPAGAPAVPAPGAAAPVFGFAAAAPAAAAAAPPAPPPPAPGQAPPAAQPAAGFGFHSPGAGLPPPPAPPAAGAYAPPPPRQDAAWPSRPLEDEPGSLRQVESALRRLEDRVDAAEERARRAEERARRAEEQARRAEEELGSLRPQLDQLSRRQQEDRALQQELAERGRRAGEELGGLRPQVDQLARRQQEDGVRLRSLQDQLAEARESLTRDLTQELRSSRGSWEASSQTMQKALQVSNQALQVSNQAFEATTALREEYNAFAADTTRVNKQRFEDLASLGDQHRLEAVRGMSLPSRIMYLQSQHMQQLGQQLGSAPGAQQARGALSIGR</sequence>
<feature type="compositionally biased region" description="Basic and acidic residues" evidence="1">
    <location>
        <begin position="1596"/>
        <end position="1630"/>
    </location>
</feature>
<dbReference type="InterPro" id="IPR011993">
    <property type="entry name" value="PH-like_dom_sf"/>
</dbReference>
<protein>
    <recommendedName>
        <fullName evidence="6">RanBD1 domain-containing protein</fullName>
    </recommendedName>
</protein>
<evidence type="ECO:0000256" key="1">
    <source>
        <dbReference type="SAM" id="MobiDB-lite"/>
    </source>
</evidence>
<evidence type="ECO:0000313" key="4">
    <source>
        <dbReference type="EMBL" id="CAK0863581.1"/>
    </source>
</evidence>
<feature type="region of interest" description="Disordered" evidence="1">
    <location>
        <begin position="452"/>
        <end position="482"/>
    </location>
</feature>
<dbReference type="Proteomes" id="UP001189429">
    <property type="component" value="Unassembled WGS sequence"/>
</dbReference>
<feature type="domain" description="RanBD1" evidence="2">
    <location>
        <begin position="8"/>
        <end position="62"/>
    </location>
</feature>
<feature type="compositionally biased region" description="Gly residues" evidence="1">
    <location>
        <begin position="454"/>
        <end position="463"/>
    </location>
</feature>
<keyword evidence="5" id="KW-1185">Reference proteome</keyword>
<dbReference type="SMART" id="SM00160">
    <property type="entry name" value="RanBD"/>
    <property type="match status" value="4"/>
</dbReference>
<dbReference type="InterPro" id="IPR045256">
    <property type="entry name" value="RanBP1_RanBD"/>
</dbReference>
<feature type="region of interest" description="Disordered" evidence="1">
    <location>
        <begin position="192"/>
        <end position="216"/>
    </location>
</feature>
<dbReference type="Pfam" id="PF00638">
    <property type="entry name" value="Ran_BP1"/>
    <property type="match status" value="5"/>
</dbReference>
<proteinExistence type="predicted"/>
<organism evidence="4 5">
    <name type="scientific">Prorocentrum cordatum</name>
    <dbReference type="NCBI Taxonomy" id="2364126"/>
    <lineage>
        <taxon>Eukaryota</taxon>
        <taxon>Sar</taxon>
        <taxon>Alveolata</taxon>
        <taxon>Dinophyceae</taxon>
        <taxon>Prorocentrales</taxon>
        <taxon>Prorocentraceae</taxon>
        <taxon>Prorocentrum</taxon>
    </lineage>
</organism>
<dbReference type="PROSITE" id="PS50229">
    <property type="entry name" value="WH1"/>
    <property type="match status" value="3"/>
</dbReference>
<dbReference type="InterPro" id="IPR000156">
    <property type="entry name" value="Ran_bind_dom"/>
</dbReference>
<feature type="region of interest" description="Disordered" evidence="1">
    <location>
        <begin position="1522"/>
        <end position="1682"/>
    </location>
</feature>
<feature type="region of interest" description="Disordered" evidence="1">
    <location>
        <begin position="718"/>
        <end position="748"/>
    </location>
</feature>
<dbReference type="EMBL" id="CAUYUJ010016277">
    <property type="protein sequence ID" value="CAK0863581.1"/>
    <property type="molecule type" value="Genomic_DNA"/>
</dbReference>
<feature type="compositionally biased region" description="Pro residues" evidence="1">
    <location>
        <begin position="1554"/>
        <end position="1573"/>
    </location>
</feature>
<feature type="non-terminal residue" evidence="4">
    <location>
        <position position="1"/>
    </location>
</feature>
<feature type="compositionally biased region" description="Pro residues" evidence="1">
    <location>
        <begin position="1525"/>
        <end position="1540"/>
    </location>
</feature>
<accession>A0ABN9UU40</accession>
<dbReference type="InterPro" id="IPR000697">
    <property type="entry name" value="WH1/EVH1_dom"/>
</dbReference>
<feature type="domain" description="RanBD1" evidence="2">
    <location>
        <begin position="760"/>
        <end position="897"/>
    </location>
</feature>
<gene>
    <name evidence="4" type="ORF">PCOR1329_LOCUS51685</name>
</gene>
<feature type="domain" description="WH1" evidence="3">
    <location>
        <begin position="775"/>
        <end position="895"/>
    </location>
</feature>
<reference evidence="4" key="1">
    <citation type="submission" date="2023-10" db="EMBL/GenBank/DDBJ databases">
        <authorList>
            <person name="Chen Y."/>
            <person name="Shah S."/>
            <person name="Dougan E. K."/>
            <person name="Thang M."/>
            <person name="Chan C."/>
        </authorList>
    </citation>
    <scope>NUCLEOTIDE SEQUENCE [LARGE SCALE GENOMIC DNA]</scope>
</reference>
<feature type="compositionally biased region" description="Low complexity" evidence="1">
    <location>
        <begin position="1541"/>
        <end position="1553"/>
    </location>
</feature>
<feature type="domain" description="RanBD1" evidence="2">
    <location>
        <begin position="494"/>
        <end position="631"/>
    </location>
</feature>
<evidence type="ECO:0000313" key="5">
    <source>
        <dbReference type="Proteomes" id="UP001189429"/>
    </source>
</evidence>
<feature type="region of interest" description="Disordered" evidence="1">
    <location>
        <begin position="962"/>
        <end position="982"/>
    </location>
</feature>